<sequence length="259" mass="27719">MPLATADSRDVGGKAANLARLLRLGFPVPPGWVVTLRADQLRRSGELSEKAVEALVREGMRTNCRTFAVRSSAVAEDSALASFAGQFGTDLNVPYDEVPAAVWRVAASADRSSAHAYARRLGVPIPRAMAVLVQEQLEPFLSGVCFTCHPVTGASELVLEYTHGTGDTLVSGGMPAGSYVLPRRPDGFDDERLTDVDERTGAWLRAAARLAMSVETQLGGPQDVEWAVDDRGLWVVQARPVTTVGKSSRTRVSKRGGTS</sequence>
<feature type="domain" description="Pyruvate phosphate dikinase AMP/ATP-binding" evidence="1">
    <location>
        <begin position="55"/>
        <end position="185"/>
    </location>
</feature>
<name>A0A4R2K6F4_9PSEU</name>
<accession>A0A4R2K6F4</accession>
<dbReference type="GO" id="GO:0016301">
    <property type="term" value="F:kinase activity"/>
    <property type="evidence" value="ECO:0007669"/>
    <property type="project" value="UniProtKB-KW"/>
</dbReference>
<comment type="caution">
    <text evidence="2">The sequence shown here is derived from an EMBL/GenBank/DDBJ whole genome shotgun (WGS) entry which is preliminary data.</text>
</comment>
<dbReference type="Proteomes" id="UP000295680">
    <property type="component" value="Unassembled WGS sequence"/>
</dbReference>
<keyword evidence="3" id="KW-1185">Reference proteome</keyword>
<evidence type="ECO:0000259" key="1">
    <source>
        <dbReference type="Pfam" id="PF01326"/>
    </source>
</evidence>
<protein>
    <submittedName>
        <fullName evidence="2">Pyruvate phosphate dikinase-like enzyme</fullName>
    </submittedName>
</protein>
<evidence type="ECO:0000313" key="3">
    <source>
        <dbReference type="Proteomes" id="UP000295680"/>
    </source>
</evidence>
<proteinExistence type="predicted"/>
<dbReference type="PANTHER" id="PTHR43615:SF1">
    <property type="entry name" value="PPDK_N DOMAIN-CONTAINING PROTEIN"/>
    <property type="match status" value="1"/>
</dbReference>
<reference evidence="2 3" key="1">
    <citation type="submission" date="2019-03" db="EMBL/GenBank/DDBJ databases">
        <title>Genomic Encyclopedia of Type Strains, Phase IV (KMG-IV): sequencing the most valuable type-strain genomes for metagenomic binning, comparative biology and taxonomic classification.</title>
        <authorList>
            <person name="Goeker M."/>
        </authorList>
    </citation>
    <scope>NUCLEOTIDE SEQUENCE [LARGE SCALE GENOMIC DNA]</scope>
    <source>
        <strain evidence="2 3">DSM 45934</strain>
    </source>
</reference>
<dbReference type="InterPro" id="IPR002192">
    <property type="entry name" value="PPDK_AMP/ATP-bd"/>
</dbReference>
<dbReference type="GO" id="GO:0005524">
    <property type="term" value="F:ATP binding"/>
    <property type="evidence" value="ECO:0007669"/>
    <property type="project" value="InterPro"/>
</dbReference>
<dbReference type="PANTHER" id="PTHR43615">
    <property type="entry name" value="PHOSPHOENOLPYRUVATE SYNTHASE-RELATED"/>
    <property type="match status" value="1"/>
</dbReference>
<gene>
    <name evidence="2" type="ORF">EV192_10252</name>
</gene>
<keyword evidence="2" id="KW-0670">Pyruvate</keyword>
<dbReference type="Gene3D" id="3.30.1490.20">
    <property type="entry name" value="ATP-grasp fold, A domain"/>
    <property type="match status" value="2"/>
</dbReference>
<keyword evidence="2" id="KW-0808">Transferase</keyword>
<keyword evidence="2" id="KW-0418">Kinase</keyword>
<dbReference type="Gene3D" id="3.30.470.20">
    <property type="entry name" value="ATP-grasp fold, B domain"/>
    <property type="match status" value="2"/>
</dbReference>
<dbReference type="InterPro" id="IPR051549">
    <property type="entry name" value="PEP_Utilizing_Enz"/>
</dbReference>
<feature type="domain" description="Pyruvate phosphate dikinase AMP/ATP-binding" evidence="1">
    <location>
        <begin position="205"/>
        <end position="253"/>
    </location>
</feature>
<dbReference type="AlphaFoldDB" id="A0A4R2K6F4"/>
<dbReference type="Pfam" id="PF01326">
    <property type="entry name" value="PPDK_N"/>
    <property type="match status" value="2"/>
</dbReference>
<dbReference type="InterPro" id="IPR013815">
    <property type="entry name" value="ATP_grasp_subdomain_1"/>
</dbReference>
<dbReference type="EMBL" id="SLWS01000002">
    <property type="protein sequence ID" value="TCO61915.1"/>
    <property type="molecule type" value="Genomic_DNA"/>
</dbReference>
<evidence type="ECO:0000313" key="2">
    <source>
        <dbReference type="EMBL" id="TCO61915.1"/>
    </source>
</evidence>
<dbReference type="RefSeq" id="WP_165960295.1">
    <property type="nucleotide sequence ID" value="NZ_SLWS01000002.1"/>
</dbReference>
<organism evidence="2 3">
    <name type="scientific">Actinocrispum wychmicini</name>
    <dbReference type="NCBI Taxonomy" id="1213861"/>
    <lineage>
        <taxon>Bacteria</taxon>
        <taxon>Bacillati</taxon>
        <taxon>Actinomycetota</taxon>
        <taxon>Actinomycetes</taxon>
        <taxon>Pseudonocardiales</taxon>
        <taxon>Pseudonocardiaceae</taxon>
        <taxon>Actinocrispum</taxon>
    </lineage>
</organism>
<dbReference type="SUPFAM" id="SSF56059">
    <property type="entry name" value="Glutathione synthetase ATP-binding domain-like"/>
    <property type="match status" value="1"/>
</dbReference>